<proteinExistence type="predicted"/>
<dbReference type="Proteomes" id="UP000294003">
    <property type="component" value="Unassembled WGS sequence"/>
</dbReference>
<evidence type="ECO:0000313" key="3">
    <source>
        <dbReference type="Proteomes" id="UP000294003"/>
    </source>
</evidence>
<comment type="caution">
    <text evidence="2">The sequence shown here is derived from an EMBL/GenBank/DDBJ whole genome shotgun (WGS) entry which is preliminary data.</text>
</comment>
<reference evidence="2 3" key="1">
    <citation type="submission" date="2018-06" db="EMBL/GenBank/DDBJ databases">
        <title>Complete Genomes of Monosporascus.</title>
        <authorList>
            <person name="Robinson A.J."/>
            <person name="Natvig D.O."/>
        </authorList>
    </citation>
    <scope>NUCLEOTIDE SEQUENCE [LARGE SCALE GENOMIC DNA]</scope>
    <source>
        <strain evidence="2 3">CBS 609.92</strain>
    </source>
</reference>
<name>A0ABY0HJX3_9PEZI</name>
<sequence length="361" mass="39338">MLGQALLSSPLTLDEINAVFLMSNNPNTPSDQGSEYIDSWLLTGYCAKQSMLSISFSKIATIQDAVLVAEAVLYSSLHQKLSSHSYLGDGGGCDDFTSWRQEWNYLWALPTSSMLKVGYYAACLILSLRCLEENGGALQPKTFLSDGEPEAGSEDAQAYAGTRHDRCAKDNVTRAHACKHARLVLETFLDMPPFLMDSVPTCLCLCIGYCALVLAHYDESQSKIPDPVSLSLITRIDDWVRNAPGKAWSFKYGELARRNVEARIRKARRAGDSEGGRSEHGAPRAGNHTVPQGDPSVSDLHIRDEGSPSPSGLADAGLYNPDEWISPGHPFHSATVAPSYEQALFPSLECYFGGGIYDFTG</sequence>
<evidence type="ECO:0000256" key="1">
    <source>
        <dbReference type="SAM" id="MobiDB-lite"/>
    </source>
</evidence>
<dbReference type="EMBL" id="QJNS01000012">
    <property type="protein sequence ID" value="RYO94177.1"/>
    <property type="molecule type" value="Genomic_DNA"/>
</dbReference>
<evidence type="ECO:0008006" key="4">
    <source>
        <dbReference type="Google" id="ProtNLM"/>
    </source>
</evidence>
<evidence type="ECO:0000313" key="2">
    <source>
        <dbReference type="EMBL" id="RYO94177.1"/>
    </source>
</evidence>
<organism evidence="2 3">
    <name type="scientific">Monosporascus cannonballus</name>
    <dbReference type="NCBI Taxonomy" id="155416"/>
    <lineage>
        <taxon>Eukaryota</taxon>
        <taxon>Fungi</taxon>
        <taxon>Dikarya</taxon>
        <taxon>Ascomycota</taxon>
        <taxon>Pezizomycotina</taxon>
        <taxon>Sordariomycetes</taxon>
        <taxon>Xylariomycetidae</taxon>
        <taxon>Xylariales</taxon>
        <taxon>Xylariales incertae sedis</taxon>
        <taxon>Monosporascus</taxon>
    </lineage>
</organism>
<keyword evidence="3" id="KW-1185">Reference proteome</keyword>
<feature type="compositionally biased region" description="Basic and acidic residues" evidence="1">
    <location>
        <begin position="266"/>
        <end position="282"/>
    </location>
</feature>
<feature type="region of interest" description="Disordered" evidence="1">
    <location>
        <begin position="266"/>
        <end position="319"/>
    </location>
</feature>
<gene>
    <name evidence="2" type="ORF">DL762_000687</name>
</gene>
<protein>
    <recommendedName>
        <fullName evidence="4">Transcription factor domain-containing protein</fullName>
    </recommendedName>
</protein>
<accession>A0ABY0HJX3</accession>